<feature type="transmembrane region" description="Helical" evidence="1">
    <location>
        <begin position="39"/>
        <end position="64"/>
    </location>
</feature>
<dbReference type="Proteomes" id="UP000050437">
    <property type="component" value="Unassembled WGS sequence"/>
</dbReference>
<keyword evidence="1" id="KW-0472">Membrane</keyword>
<evidence type="ECO:0000313" key="3">
    <source>
        <dbReference type="Proteomes" id="UP000050437"/>
    </source>
</evidence>
<reference evidence="2 3" key="1">
    <citation type="submission" date="2015-10" db="EMBL/GenBank/DDBJ databases">
        <title>Pseudomonas putida clinical strains.</title>
        <authorList>
            <person name="Molina L."/>
            <person name="Udaondo Z."/>
        </authorList>
    </citation>
    <scope>NUCLEOTIDE SEQUENCE [LARGE SCALE GENOMIC DNA]</scope>
    <source>
        <strain evidence="2 3">HB13667</strain>
    </source>
</reference>
<keyword evidence="1" id="KW-1133">Transmembrane helix</keyword>
<dbReference type="EMBL" id="LKKS01000068">
    <property type="protein sequence ID" value="KPM65556.1"/>
    <property type="molecule type" value="Genomic_DNA"/>
</dbReference>
<evidence type="ECO:0000256" key="1">
    <source>
        <dbReference type="SAM" id="Phobius"/>
    </source>
</evidence>
<sequence length="69" mass="7184">MTPEQEAPREAGASILAHLRESLPDVVGMVGFGLLARGLWVGFGEAVALSVCGVILMVLSAYAVMRGGR</sequence>
<evidence type="ECO:0000313" key="2">
    <source>
        <dbReference type="EMBL" id="KPM65556.1"/>
    </source>
</evidence>
<proteinExistence type="predicted"/>
<protein>
    <submittedName>
        <fullName evidence="2">Uncharacterized protein</fullName>
    </submittedName>
</protein>
<gene>
    <name evidence="2" type="ORF">HB13667_11595</name>
</gene>
<organism evidence="2 3">
    <name type="scientific">Pseudomonas putida</name>
    <name type="common">Arthrobacter siderocapsulatus</name>
    <dbReference type="NCBI Taxonomy" id="303"/>
    <lineage>
        <taxon>Bacteria</taxon>
        <taxon>Pseudomonadati</taxon>
        <taxon>Pseudomonadota</taxon>
        <taxon>Gammaproteobacteria</taxon>
        <taxon>Pseudomonadales</taxon>
        <taxon>Pseudomonadaceae</taxon>
        <taxon>Pseudomonas</taxon>
    </lineage>
</organism>
<keyword evidence="1" id="KW-0812">Transmembrane</keyword>
<dbReference type="RefSeq" id="WP_054572667.1">
    <property type="nucleotide sequence ID" value="NZ_LKKS01000068.1"/>
</dbReference>
<accession>A0A0N8HFZ6</accession>
<name>A0A0N8HFZ6_PSEPU</name>
<dbReference type="AlphaFoldDB" id="A0A0N8HFZ6"/>
<comment type="caution">
    <text evidence="2">The sequence shown here is derived from an EMBL/GenBank/DDBJ whole genome shotgun (WGS) entry which is preliminary data.</text>
</comment>